<dbReference type="AlphaFoldDB" id="A0A399DZ23"/>
<sequence length="43" mass="4747">MASVTTDWVTLSEVRALEIEPDSATAMKYTNCLSDICTEASHR</sequence>
<dbReference type="EMBL" id="QWKX01000040">
    <property type="protein sequence ID" value="RIH76588.1"/>
    <property type="molecule type" value="Genomic_DNA"/>
</dbReference>
<protein>
    <submittedName>
        <fullName evidence="1">Uncharacterized protein</fullName>
    </submittedName>
</protein>
<accession>A0A399DZ23</accession>
<proteinExistence type="predicted"/>
<dbReference type="Proteomes" id="UP000266089">
    <property type="component" value="Unassembled WGS sequence"/>
</dbReference>
<evidence type="ECO:0000313" key="1">
    <source>
        <dbReference type="EMBL" id="RIH76588.1"/>
    </source>
</evidence>
<reference evidence="1 2" key="1">
    <citation type="submission" date="2018-08" db="EMBL/GenBank/DDBJ databases">
        <title>Meiothermus cateniformans JCM 15151 genome sequencing project.</title>
        <authorList>
            <person name="Da Costa M.S."/>
            <person name="Albuquerque L."/>
            <person name="Raposo P."/>
            <person name="Froufe H.J.C."/>
            <person name="Barroso C.S."/>
            <person name="Egas C."/>
        </authorList>
    </citation>
    <scope>NUCLEOTIDE SEQUENCE [LARGE SCALE GENOMIC DNA]</scope>
    <source>
        <strain evidence="1 2">JCM 15151</strain>
    </source>
</reference>
<organism evidence="1 2">
    <name type="scientific">Meiothermus taiwanensis</name>
    <dbReference type="NCBI Taxonomy" id="172827"/>
    <lineage>
        <taxon>Bacteria</taxon>
        <taxon>Thermotogati</taxon>
        <taxon>Deinococcota</taxon>
        <taxon>Deinococci</taxon>
        <taxon>Thermales</taxon>
        <taxon>Thermaceae</taxon>
        <taxon>Meiothermus</taxon>
    </lineage>
</organism>
<gene>
    <name evidence="1" type="ORF">Mcate_01716</name>
</gene>
<name>A0A399DZ23_9DEIN</name>
<evidence type="ECO:0000313" key="2">
    <source>
        <dbReference type="Proteomes" id="UP000266089"/>
    </source>
</evidence>
<comment type="caution">
    <text evidence="1">The sequence shown here is derived from an EMBL/GenBank/DDBJ whole genome shotgun (WGS) entry which is preliminary data.</text>
</comment>